<dbReference type="AlphaFoldDB" id="E3NUI3"/>
<keyword evidence="1" id="KW-0175">Coiled coil</keyword>
<dbReference type="InParanoid" id="E3NUI3"/>
<feature type="coiled-coil region" evidence="1">
    <location>
        <begin position="249"/>
        <end position="339"/>
    </location>
</feature>
<gene>
    <name evidence="3" type="ORF">CRE_28000</name>
</gene>
<protein>
    <submittedName>
        <fullName evidence="3">Uncharacterized protein</fullName>
    </submittedName>
</protein>
<dbReference type="Proteomes" id="UP000008281">
    <property type="component" value="Unassembled WGS sequence"/>
</dbReference>
<feature type="compositionally biased region" description="Basic and acidic residues" evidence="2">
    <location>
        <begin position="148"/>
        <end position="157"/>
    </location>
</feature>
<proteinExistence type="predicted"/>
<evidence type="ECO:0000256" key="1">
    <source>
        <dbReference type="SAM" id="Coils"/>
    </source>
</evidence>
<keyword evidence="4" id="KW-1185">Reference proteome</keyword>
<organism evidence="4">
    <name type="scientific">Caenorhabditis remanei</name>
    <name type="common">Caenorhabditis vulgaris</name>
    <dbReference type="NCBI Taxonomy" id="31234"/>
    <lineage>
        <taxon>Eukaryota</taxon>
        <taxon>Metazoa</taxon>
        <taxon>Ecdysozoa</taxon>
        <taxon>Nematoda</taxon>
        <taxon>Chromadorea</taxon>
        <taxon>Rhabditida</taxon>
        <taxon>Rhabditina</taxon>
        <taxon>Rhabditomorpha</taxon>
        <taxon>Rhabditoidea</taxon>
        <taxon>Rhabditidae</taxon>
        <taxon>Peloderinae</taxon>
        <taxon>Caenorhabditis</taxon>
    </lineage>
</organism>
<dbReference type="EMBL" id="DS270560">
    <property type="protein sequence ID" value="EFO94792.1"/>
    <property type="molecule type" value="Genomic_DNA"/>
</dbReference>
<dbReference type="HOGENOM" id="CLU_788099_0_0_1"/>
<evidence type="ECO:0000256" key="2">
    <source>
        <dbReference type="SAM" id="MobiDB-lite"/>
    </source>
</evidence>
<sequence length="352" mass="41501">MSHLPNPSSSSSNETSPQKTARTFSEFELFKNALRLWYIPLRTTNKDYKVADTYNEFLEDVHKHLHIGFRDIRHQLYNQMCMNFETERKGEILAENSENSPIKLPKEVHDWIHTETDNCYPKIDVKMLHFPAAKFPESDLSGDETGEELLKSKDSRRPYKTTAQSLRLNNPYFLEPPKDPKGQTYAEILEGLERFGEENDRILREMNQKKTGGRIRKEGTEKKKKMPKGIGYDKAYRKLARENEGMDGLEELRKLREELEESEKCQKTLDESLAKDEKIDDLEKRLKEKERENEELKVSIRNMIVSDREAFKMVDNHYKLKLEEEKKMNSDRIDELTAQMEKLTKCVEKLMK</sequence>
<reference evidence="3" key="1">
    <citation type="submission" date="2007-07" db="EMBL/GenBank/DDBJ databases">
        <title>PCAP assembly of the Caenorhabditis remanei genome.</title>
        <authorList>
            <consortium name="The Caenorhabditis remanei Sequencing Consortium"/>
            <person name="Wilson R.K."/>
        </authorList>
    </citation>
    <scope>NUCLEOTIDE SEQUENCE [LARGE SCALE GENOMIC DNA]</scope>
    <source>
        <strain evidence="3">PB4641</strain>
    </source>
</reference>
<feature type="region of interest" description="Disordered" evidence="2">
    <location>
        <begin position="138"/>
        <end position="164"/>
    </location>
</feature>
<evidence type="ECO:0000313" key="3">
    <source>
        <dbReference type="EMBL" id="EFO94792.1"/>
    </source>
</evidence>
<accession>E3NUI3</accession>
<name>E3NUI3_CAERE</name>
<evidence type="ECO:0000313" key="4">
    <source>
        <dbReference type="Proteomes" id="UP000008281"/>
    </source>
</evidence>